<feature type="chain" id="PRO_5043138620" evidence="1">
    <location>
        <begin position="23"/>
        <end position="100"/>
    </location>
</feature>
<organism evidence="4">
    <name type="scientific">Gongylonema pulchrum</name>
    <dbReference type="NCBI Taxonomy" id="637853"/>
    <lineage>
        <taxon>Eukaryota</taxon>
        <taxon>Metazoa</taxon>
        <taxon>Ecdysozoa</taxon>
        <taxon>Nematoda</taxon>
        <taxon>Chromadorea</taxon>
        <taxon>Rhabditida</taxon>
        <taxon>Spirurina</taxon>
        <taxon>Spiruromorpha</taxon>
        <taxon>Spiruroidea</taxon>
        <taxon>Gongylonematidae</taxon>
        <taxon>Gongylonema</taxon>
    </lineage>
</organism>
<accession>A0A183D9J7</accession>
<reference evidence="4" key="1">
    <citation type="submission" date="2016-06" db="UniProtKB">
        <authorList>
            <consortium name="WormBaseParasite"/>
        </authorList>
    </citation>
    <scope>IDENTIFICATION</scope>
</reference>
<gene>
    <name evidence="2" type="ORF">GPUH_LOCUS5388</name>
</gene>
<dbReference type="AlphaFoldDB" id="A0A183D9J7"/>
<evidence type="ECO:0000256" key="1">
    <source>
        <dbReference type="SAM" id="SignalP"/>
    </source>
</evidence>
<proteinExistence type="predicted"/>
<evidence type="ECO:0000313" key="4">
    <source>
        <dbReference type="WBParaSite" id="GPUH_0000539501-mRNA-1"/>
    </source>
</evidence>
<dbReference type="WBParaSite" id="GPUH_0000539501-mRNA-1">
    <property type="protein sequence ID" value="GPUH_0000539501-mRNA-1"/>
    <property type="gene ID" value="GPUH_0000539501"/>
</dbReference>
<protein>
    <submittedName>
        <fullName evidence="4">Pigment dispersing hormone</fullName>
    </submittedName>
</protein>
<evidence type="ECO:0000313" key="2">
    <source>
        <dbReference type="EMBL" id="VDK50565.1"/>
    </source>
</evidence>
<sequence>MAVKLVTTCCICAVILVELSTALLITPLPRSHEEYMDRMKELLRSQPQQLFEPEIEQDLIGDRTANLLRYAVWELNTVPGIKAPNALRIEPLFARDFVEW</sequence>
<keyword evidence="1" id="KW-0732">Signal</keyword>
<keyword evidence="3" id="KW-1185">Reference proteome</keyword>
<feature type="signal peptide" evidence="1">
    <location>
        <begin position="1"/>
        <end position="22"/>
    </location>
</feature>
<name>A0A183D9J7_9BILA</name>
<dbReference type="Proteomes" id="UP000271098">
    <property type="component" value="Unassembled WGS sequence"/>
</dbReference>
<dbReference type="EMBL" id="UYRT01011368">
    <property type="protein sequence ID" value="VDK50565.1"/>
    <property type="molecule type" value="Genomic_DNA"/>
</dbReference>
<evidence type="ECO:0000313" key="3">
    <source>
        <dbReference type="Proteomes" id="UP000271098"/>
    </source>
</evidence>
<reference evidence="2 3" key="2">
    <citation type="submission" date="2018-11" db="EMBL/GenBank/DDBJ databases">
        <authorList>
            <consortium name="Pathogen Informatics"/>
        </authorList>
    </citation>
    <scope>NUCLEOTIDE SEQUENCE [LARGE SCALE GENOMIC DNA]</scope>
</reference>